<dbReference type="PANTHER" id="PTHR43227">
    <property type="entry name" value="BLL4140 PROTEIN"/>
    <property type="match status" value="1"/>
</dbReference>
<evidence type="ECO:0000256" key="8">
    <source>
        <dbReference type="SAM" id="MobiDB-lite"/>
    </source>
</evidence>
<feature type="domain" description="ABC transmembrane type-1" evidence="9">
    <location>
        <begin position="83"/>
        <end position="439"/>
    </location>
</feature>
<keyword evidence="3" id="KW-1003">Cell membrane</keyword>
<feature type="transmembrane region" description="Helical" evidence="7">
    <location>
        <begin position="87"/>
        <end position="107"/>
    </location>
</feature>
<feature type="transmembrane region" description="Helical" evidence="7">
    <location>
        <begin position="30"/>
        <end position="50"/>
    </location>
</feature>
<evidence type="ECO:0000256" key="5">
    <source>
        <dbReference type="ARBA" id="ARBA00022989"/>
    </source>
</evidence>
<feature type="transmembrane region" description="Helical" evidence="7">
    <location>
        <begin position="317"/>
        <end position="341"/>
    </location>
</feature>
<evidence type="ECO:0000256" key="4">
    <source>
        <dbReference type="ARBA" id="ARBA00022692"/>
    </source>
</evidence>
<dbReference type="InterPro" id="IPR050809">
    <property type="entry name" value="UgpAE/MalFG_permease"/>
</dbReference>
<evidence type="ECO:0000256" key="7">
    <source>
        <dbReference type="RuleBase" id="RU363032"/>
    </source>
</evidence>
<dbReference type="Gene3D" id="2.60.40.10">
    <property type="entry name" value="Immunoglobulins"/>
    <property type="match status" value="1"/>
</dbReference>
<dbReference type="EMBL" id="JAUSQX010000001">
    <property type="protein sequence ID" value="MDP9806287.1"/>
    <property type="molecule type" value="Genomic_DNA"/>
</dbReference>
<evidence type="ECO:0000256" key="2">
    <source>
        <dbReference type="ARBA" id="ARBA00022448"/>
    </source>
</evidence>
<dbReference type="InterPro" id="IPR013783">
    <property type="entry name" value="Ig-like_fold"/>
</dbReference>
<name>A0ABT9NFY0_9ACTO</name>
<keyword evidence="2 7" id="KW-0813">Transport</keyword>
<organism evidence="10 11">
    <name type="scientific">Trueperella bonasi</name>
    <dbReference type="NCBI Taxonomy" id="312286"/>
    <lineage>
        <taxon>Bacteria</taxon>
        <taxon>Bacillati</taxon>
        <taxon>Actinomycetota</taxon>
        <taxon>Actinomycetes</taxon>
        <taxon>Actinomycetales</taxon>
        <taxon>Actinomycetaceae</taxon>
        <taxon>Trueperella</taxon>
    </lineage>
</organism>
<feature type="region of interest" description="Disordered" evidence="8">
    <location>
        <begin position="1"/>
        <end position="20"/>
    </location>
</feature>
<keyword evidence="11" id="KW-1185">Reference proteome</keyword>
<accession>A0ABT9NFY0</accession>
<dbReference type="RefSeq" id="WP_307682519.1">
    <property type="nucleotide sequence ID" value="NZ_JAUSQX010000001.1"/>
</dbReference>
<comment type="similarity">
    <text evidence="7">Belongs to the binding-protein-dependent transport system permease family.</text>
</comment>
<feature type="transmembrane region" description="Helical" evidence="7">
    <location>
        <begin position="418"/>
        <end position="438"/>
    </location>
</feature>
<dbReference type="Gene3D" id="1.10.3720.10">
    <property type="entry name" value="MetI-like"/>
    <property type="match status" value="1"/>
</dbReference>
<dbReference type="Pfam" id="PF00528">
    <property type="entry name" value="BPD_transp_1"/>
    <property type="match status" value="1"/>
</dbReference>
<evidence type="ECO:0000256" key="6">
    <source>
        <dbReference type="ARBA" id="ARBA00023136"/>
    </source>
</evidence>
<dbReference type="Proteomes" id="UP001243212">
    <property type="component" value="Unassembled WGS sequence"/>
</dbReference>
<evidence type="ECO:0000256" key="1">
    <source>
        <dbReference type="ARBA" id="ARBA00004651"/>
    </source>
</evidence>
<evidence type="ECO:0000259" key="9">
    <source>
        <dbReference type="PROSITE" id="PS50928"/>
    </source>
</evidence>
<dbReference type="InterPro" id="IPR000515">
    <property type="entry name" value="MetI-like"/>
</dbReference>
<dbReference type="SUPFAM" id="SSF161098">
    <property type="entry name" value="MetI-like"/>
    <property type="match status" value="1"/>
</dbReference>
<dbReference type="CDD" id="cd06261">
    <property type="entry name" value="TM_PBP2"/>
    <property type="match status" value="1"/>
</dbReference>
<feature type="compositionally biased region" description="Basic and acidic residues" evidence="8">
    <location>
        <begin position="9"/>
        <end position="20"/>
    </location>
</feature>
<dbReference type="SUPFAM" id="SSF49478">
    <property type="entry name" value="Cna protein B-type domain"/>
    <property type="match status" value="1"/>
</dbReference>
<protein>
    <submittedName>
        <fullName evidence="10">Alpha-glucoside transport system permease protein</fullName>
    </submittedName>
</protein>
<evidence type="ECO:0000256" key="3">
    <source>
        <dbReference type="ARBA" id="ARBA00022475"/>
    </source>
</evidence>
<proteinExistence type="inferred from homology"/>
<dbReference type="PROSITE" id="PS50928">
    <property type="entry name" value="ABC_TM1"/>
    <property type="match status" value="1"/>
</dbReference>
<evidence type="ECO:0000313" key="10">
    <source>
        <dbReference type="EMBL" id="MDP9806287.1"/>
    </source>
</evidence>
<sequence>MSTDTVASRTREEKTNFEEQPSRKRINPMLWWFLGPAVLILIVMIIYPAGYSVVRSLFDDSGNFVGLDNYVRMFSMSSTKQAIQNNLIWVLAAPLITTTLGLILAVLMDKIRWKTAFRLIIFMPMAISMLAAGIIFRSIFQQNPNIGFANAAIVAVQQLVGDSTQYPGARPRDTEAFTQGADNAIESNQTFSAGDVAAVPLVGIRQDAIPDPEDQTQAMPADSVDGSITGTVWLDFARGGGGESGVIDDGEAGLGGMEVAIVDPAGGVVATTETNDDGTFGFEEIGGESFTVKLSAANFAEAPTGIDWLGPSLITPVMIVAFIWIWAGFAMVMIGAGLSAVDRSLMEAARVDGASEWQVFRHVTVPQLRPTITVVLVTLTINVLKIFDLVYVIPPGQSKEAGTVVAVEMWKQFGNYNYGMGSALAILLVIMVLPFMLWQVRNFRKGN</sequence>
<keyword evidence="5 7" id="KW-1133">Transmembrane helix</keyword>
<comment type="subcellular location">
    <subcellularLocation>
        <location evidence="1 7">Cell membrane</location>
        <topology evidence="1 7">Multi-pass membrane protein</topology>
    </subcellularLocation>
</comment>
<dbReference type="InterPro" id="IPR035906">
    <property type="entry name" value="MetI-like_sf"/>
</dbReference>
<feature type="transmembrane region" description="Helical" evidence="7">
    <location>
        <begin position="371"/>
        <end position="393"/>
    </location>
</feature>
<dbReference type="PANTHER" id="PTHR43227:SF8">
    <property type="entry name" value="DIACETYLCHITOBIOSE UPTAKE SYSTEM PERMEASE PROTEIN DASB"/>
    <property type="match status" value="1"/>
</dbReference>
<evidence type="ECO:0000313" key="11">
    <source>
        <dbReference type="Proteomes" id="UP001243212"/>
    </source>
</evidence>
<gene>
    <name evidence="10" type="ORF">J2S70_000869</name>
</gene>
<keyword evidence="4 7" id="KW-0812">Transmembrane</keyword>
<reference evidence="10 11" key="1">
    <citation type="submission" date="2023-07" db="EMBL/GenBank/DDBJ databases">
        <title>Sequencing the genomes of 1000 actinobacteria strains.</title>
        <authorList>
            <person name="Klenk H.-P."/>
        </authorList>
    </citation>
    <scope>NUCLEOTIDE SEQUENCE [LARGE SCALE GENOMIC DNA]</scope>
    <source>
        <strain evidence="10 11">DSM 17163</strain>
    </source>
</reference>
<keyword evidence="6 7" id="KW-0472">Membrane</keyword>
<comment type="caution">
    <text evidence="10">The sequence shown here is derived from an EMBL/GenBank/DDBJ whole genome shotgun (WGS) entry which is preliminary data.</text>
</comment>
<feature type="transmembrane region" description="Helical" evidence="7">
    <location>
        <begin position="119"/>
        <end position="140"/>
    </location>
</feature>